<accession>A0A1P8WDV3</accession>
<dbReference type="AlphaFoldDB" id="A0A1P8WDV3"/>
<dbReference type="KEGG" id="fmr:Fuma_01853"/>
<dbReference type="GO" id="GO:0006750">
    <property type="term" value="P:glutathione biosynthetic process"/>
    <property type="evidence" value="ECO:0007669"/>
    <property type="project" value="InterPro"/>
</dbReference>
<dbReference type="OrthoDB" id="9780152at2"/>
<dbReference type="GO" id="GO:0005524">
    <property type="term" value="F:ATP binding"/>
    <property type="evidence" value="ECO:0007669"/>
    <property type="project" value="UniProtKB-KW"/>
</dbReference>
<evidence type="ECO:0000313" key="5">
    <source>
        <dbReference type="EMBL" id="APZ92243.1"/>
    </source>
</evidence>
<dbReference type="RefSeq" id="WP_077023894.1">
    <property type="nucleotide sequence ID" value="NZ_CP017641.1"/>
</dbReference>
<keyword evidence="6" id="KW-1185">Reference proteome</keyword>
<proteinExistence type="predicted"/>
<evidence type="ECO:0000256" key="2">
    <source>
        <dbReference type="ARBA" id="ARBA00022598"/>
    </source>
</evidence>
<dbReference type="InterPro" id="IPR006336">
    <property type="entry name" value="GCS2"/>
</dbReference>
<dbReference type="InterPro" id="IPR035434">
    <property type="entry name" value="GCL_bact_plant"/>
</dbReference>
<dbReference type="STRING" id="1891926.Fuma_01853"/>
<dbReference type="InterPro" id="IPR014746">
    <property type="entry name" value="Gln_synth/guanido_kin_cat_dom"/>
</dbReference>
<evidence type="ECO:0000313" key="6">
    <source>
        <dbReference type="Proteomes" id="UP000187735"/>
    </source>
</evidence>
<gene>
    <name evidence="5" type="primary">gshA</name>
    <name evidence="5" type="ORF">Fuma_01853</name>
</gene>
<protein>
    <recommendedName>
        <fullName evidence="1">glutamate--cysteine ligase</fullName>
        <ecNumber evidence="1">6.3.2.2</ecNumber>
    </recommendedName>
</protein>
<dbReference type="Gene3D" id="3.30.590.20">
    <property type="match status" value="1"/>
</dbReference>
<evidence type="ECO:0000256" key="1">
    <source>
        <dbReference type="ARBA" id="ARBA00012220"/>
    </source>
</evidence>
<dbReference type="EC" id="6.3.2.2" evidence="1"/>
<keyword evidence="3" id="KW-0547">Nucleotide-binding</keyword>
<name>A0A1P8WDV3_9PLAN</name>
<evidence type="ECO:0000256" key="3">
    <source>
        <dbReference type="ARBA" id="ARBA00022741"/>
    </source>
</evidence>
<dbReference type="PANTHER" id="PTHR34378">
    <property type="entry name" value="GLUTAMATE--CYSTEINE LIGASE, CHLOROPLASTIC"/>
    <property type="match status" value="1"/>
</dbReference>
<organism evidence="5 6">
    <name type="scientific">Fuerstiella marisgermanici</name>
    <dbReference type="NCBI Taxonomy" id="1891926"/>
    <lineage>
        <taxon>Bacteria</taxon>
        <taxon>Pseudomonadati</taxon>
        <taxon>Planctomycetota</taxon>
        <taxon>Planctomycetia</taxon>
        <taxon>Planctomycetales</taxon>
        <taxon>Planctomycetaceae</taxon>
        <taxon>Fuerstiella</taxon>
    </lineage>
</organism>
<dbReference type="PANTHER" id="PTHR34378:SF1">
    <property type="entry name" value="GLUTAMATE--CYSTEINE LIGASE, CHLOROPLASTIC"/>
    <property type="match status" value="1"/>
</dbReference>
<sequence length="402" mass="45295">MQTILEPPSLQNYATDYFRSRCKPKSQHRVGMEVEHICVRTSDGQRIAYDTGDGCVLTLLDELQTSLGGEQVFRGDLLFGIEGDWGKVTLEPGNQIEWSSPARATSQELQADLDHWLLHFNTALRNNGVVAVSSGLDGTNIRRVPWIPKRRYDIMADHYRRNANVAHRAMLNTAGVHVSFDYADAQDWQRKFRALTVATPAAIALLANSPGRFRDQSFVALRPVLWLEMDEQRSSLPNDVFSPDYSLERWADWVTDRPALLQEIEGTLHPGDKRSLSDAYEAHEGFDDVWKLQVGTIFTPVRSHSHLEVRTIDTQPDARLAAVPAFWVGLVSHEPTLNRVLDVLAEIQDEVTWRNLFYRACRFGLEDAPINQLAGTLLELAREGLNAAEGRSDALATLALRR</sequence>
<reference evidence="5 6" key="1">
    <citation type="journal article" date="2016" name="Front. Microbiol.">
        <title>Fuerstia marisgermanicae gen. nov., sp. nov., an Unusual Member of the Phylum Planctomycetes from the German Wadden Sea.</title>
        <authorList>
            <person name="Kohn T."/>
            <person name="Heuer A."/>
            <person name="Jogler M."/>
            <person name="Vollmers J."/>
            <person name="Boedeker C."/>
            <person name="Bunk B."/>
            <person name="Rast P."/>
            <person name="Borchert D."/>
            <person name="Glockner I."/>
            <person name="Freese H.M."/>
            <person name="Klenk H.P."/>
            <person name="Overmann J."/>
            <person name="Kaster A.K."/>
            <person name="Rohde M."/>
            <person name="Wiegand S."/>
            <person name="Jogler C."/>
        </authorList>
    </citation>
    <scope>NUCLEOTIDE SEQUENCE [LARGE SCALE GENOMIC DNA]</scope>
    <source>
        <strain evidence="5 6">NH11</strain>
    </source>
</reference>
<dbReference type="Pfam" id="PF04107">
    <property type="entry name" value="GCS2"/>
    <property type="match status" value="1"/>
</dbReference>
<keyword evidence="4" id="KW-0067">ATP-binding</keyword>
<dbReference type="EMBL" id="CP017641">
    <property type="protein sequence ID" value="APZ92243.1"/>
    <property type="molecule type" value="Genomic_DNA"/>
</dbReference>
<dbReference type="SUPFAM" id="SSF55931">
    <property type="entry name" value="Glutamine synthetase/guanido kinase"/>
    <property type="match status" value="1"/>
</dbReference>
<evidence type="ECO:0000256" key="4">
    <source>
        <dbReference type="ARBA" id="ARBA00022840"/>
    </source>
</evidence>
<keyword evidence="2 5" id="KW-0436">Ligase</keyword>
<dbReference type="GO" id="GO:0004357">
    <property type="term" value="F:glutamate-cysteine ligase activity"/>
    <property type="evidence" value="ECO:0007669"/>
    <property type="project" value="UniProtKB-EC"/>
</dbReference>
<dbReference type="Proteomes" id="UP000187735">
    <property type="component" value="Chromosome"/>
</dbReference>